<evidence type="ECO:0000256" key="3">
    <source>
        <dbReference type="PROSITE-ProRule" id="PRU00176"/>
    </source>
</evidence>
<organism evidence="6 7">
    <name type="scientific">Pelobates cultripes</name>
    <name type="common">Western spadefoot toad</name>
    <dbReference type="NCBI Taxonomy" id="61616"/>
    <lineage>
        <taxon>Eukaryota</taxon>
        <taxon>Metazoa</taxon>
        <taxon>Chordata</taxon>
        <taxon>Craniata</taxon>
        <taxon>Vertebrata</taxon>
        <taxon>Euteleostomi</taxon>
        <taxon>Amphibia</taxon>
        <taxon>Batrachia</taxon>
        <taxon>Anura</taxon>
        <taxon>Pelobatoidea</taxon>
        <taxon>Pelobatidae</taxon>
        <taxon>Pelobates</taxon>
    </lineage>
</organism>
<feature type="region of interest" description="Disordered" evidence="4">
    <location>
        <begin position="215"/>
        <end position="237"/>
    </location>
</feature>
<evidence type="ECO:0000256" key="2">
    <source>
        <dbReference type="ARBA" id="ARBA00022884"/>
    </source>
</evidence>
<feature type="compositionally biased region" description="Acidic residues" evidence="4">
    <location>
        <begin position="557"/>
        <end position="568"/>
    </location>
</feature>
<feature type="compositionally biased region" description="Basic residues" evidence="4">
    <location>
        <begin position="224"/>
        <end position="237"/>
    </location>
</feature>
<dbReference type="GO" id="GO:0003723">
    <property type="term" value="F:RNA binding"/>
    <property type="evidence" value="ECO:0007669"/>
    <property type="project" value="UniProtKB-UniRule"/>
</dbReference>
<dbReference type="InterPro" id="IPR000504">
    <property type="entry name" value="RRM_dom"/>
</dbReference>
<feature type="compositionally biased region" description="Polar residues" evidence="4">
    <location>
        <begin position="534"/>
        <end position="556"/>
    </location>
</feature>
<evidence type="ECO:0000313" key="7">
    <source>
        <dbReference type="Proteomes" id="UP001295444"/>
    </source>
</evidence>
<dbReference type="SUPFAM" id="SSF54928">
    <property type="entry name" value="RNA-binding domain, RBD"/>
    <property type="match status" value="3"/>
</dbReference>
<sequence length="664" mass="73156">MTVFVRLRGLPVVANSMDVRQFFFGLSIPRGGVYIIGGVYGEAFITFGSFEDARCALNLSGRPLKNSIVHLSLSSEAEMRYAFEINRITANQPMQSIPYSGFGNGADRNGIHPYSRLRSEERAGPSYLYLHSLPLKATKVEIKEYFKELDVEDVIFLKFQNGVRNGNAVVKFSRSNDAIEALQRPRLFMGSCQINMMVSDELEWIRAGGIRKKELSPRRSLSSGRKRSRSRSPVRKRRHAVYTNEFYVHLVHLPTSAAKKDVQQHFSFASLSESQITFLTDKSGKRTREGFVMFKCGRDYKRALDLHKEPFLGRSLSIYSIPKRAMQDLLSHKEGKSSNSRERSAHIDFPRRNAKESPSWKANCVYLRNFSFDVTKADVQKFLTGFTVKEEDIFVLVDDKGVGLGEALVKFETEKEAASVGKLHREKYNGTEILLRCITEEQMKAFGAGNRKLKDAGEVPASDTAAGEPASDTAAGEPATDTAAGEPATDTAAGEPATDTAAGEPATDTAAGEPATDTAAGEPATDPEEIESMEVTTDTQVTSPDLSQTVAPSDVTNIEDESACEVDNNETNAKESLEEEGTCENSHDGKQNETTVFIRNVPNTVTVPEIQDFFVGYKAFSVNLTQIDTGTATVCLQTYEEALCAVNELDNRPIGNNTVTLSLV</sequence>
<keyword evidence="7" id="KW-1185">Reference proteome</keyword>
<dbReference type="Gene3D" id="3.30.70.330">
    <property type="match status" value="5"/>
</dbReference>
<dbReference type="InterPro" id="IPR012677">
    <property type="entry name" value="Nucleotide-bd_a/b_plait_sf"/>
</dbReference>
<keyword evidence="1" id="KW-0677">Repeat</keyword>
<dbReference type="PANTHER" id="PTHR13976">
    <property type="entry name" value="HETEROGENEOUS NUCLEAR RIBONUCLEOPROTEIN-RELATED"/>
    <property type="match status" value="1"/>
</dbReference>
<feature type="domain" description="RRM" evidence="5">
    <location>
        <begin position="3"/>
        <end position="76"/>
    </location>
</feature>
<evidence type="ECO:0000313" key="6">
    <source>
        <dbReference type="EMBL" id="CAH2285565.1"/>
    </source>
</evidence>
<evidence type="ECO:0000256" key="1">
    <source>
        <dbReference type="ARBA" id="ARBA00022737"/>
    </source>
</evidence>
<dbReference type="Proteomes" id="UP001295444">
    <property type="component" value="Chromosome 04"/>
</dbReference>
<keyword evidence="2 3" id="KW-0694">RNA-binding</keyword>
<dbReference type="Pfam" id="PF00076">
    <property type="entry name" value="RRM_1"/>
    <property type="match status" value="1"/>
</dbReference>
<protein>
    <submittedName>
        <fullName evidence="6">RNA-binding 12B</fullName>
    </submittedName>
</protein>
<name>A0AAD1W633_PELCU</name>
<feature type="region of interest" description="Disordered" evidence="4">
    <location>
        <begin position="454"/>
        <end position="572"/>
    </location>
</feature>
<feature type="domain" description="RRM" evidence="5">
    <location>
        <begin position="594"/>
        <end position="664"/>
    </location>
</feature>
<accession>A0AAD1W633</accession>
<dbReference type="InterPro" id="IPR035979">
    <property type="entry name" value="RBD_domain_sf"/>
</dbReference>
<dbReference type="AlphaFoldDB" id="A0AAD1W633"/>
<reference evidence="6" key="1">
    <citation type="submission" date="2022-03" db="EMBL/GenBank/DDBJ databases">
        <authorList>
            <person name="Alioto T."/>
            <person name="Alioto T."/>
            <person name="Gomez Garrido J."/>
        </authorList>
    </citation>
    <scope>NUCLEOTIDE SEQUENCE</scope>
</reference>
<dbReference type="PROSITE" id="PS50102">
    <property type="entry name" value="RRM"/>
    <property type="match status" value="3"/>
</dbReference>
<evidence type="ECO:0000259" key="5">
    <source>
        <dbReference type="PROSITE" id="PS50102"/>
    </source>
</evidence>
<feature type="domain" description="RRM" evidence="5">
    <location>
        <begin position="126"/>
        <end position="201"/>
    </location>
</feature>
<dbReference type="SMART" id="SM00360">
    <property type="entry name" value="RRM"/>
    <property type="match status" value="5"/>
</dbReference>
<dbReference type="InterPro" id="IPR050666">
    <property type="entry name" value="ESRP"/>
</dbReference>
<gene>
    <name evidence="6" type="ORF">PECUL_23A003142</name>
</gene>
<proteinExistence type="predicted"/>
<evidence type="ECO:0000256" key="4">
    <source>
        <dbReference type="SAM" id="MobiDB-lite"/>
    </source>
</evidence>
<dbReference type="EMBL" id="OW240915">
    <property type="protein sequence ID" value="CAH2285565.1"/>
    <property type="molecule type" value="Genomic_DNA"/>
</dbReference>